<keyword evidence="4" id="KW-0812">Transmembrane</keyword>
<keyword evidence="8" id="KW-0443">Lipid metabolism</keyword>
<comment type="subcellular location">
    <subcellularLocation>
        <location evidence="1">Endoplasmic reticulum membrane</location>
        <topology evidence="1">Multi-pass membrane protein</topology>
    </subcellularLocation>
</comment>
<comment type="similarity">
    <text evidence="2">Belongs to the steroid 5-alpha reductase family.</text>
</comment>
<dbReference type="Gene3D" id="1.20.120.1630">
    <property type="match status" value="1"/>
</dbReference>
<dbReference type="SUPFAM" id="SSF54236">
    <property type="entry name" value="Ubiquitin-like"/>
    <property type="match status" value="1"/>
</dbReference>
<keyword evidence="9" id="KW-0472">Membrane</keyword>
<evidence type="ECO:0000256" key="4">
    <source>
        <dbReference type="ARBA" id="ARBA00022692"/>
    </source>
</evidence>
<dbReference type="GO" id="GO:0005789">
    <property type="term" value="C:endoplasmic reticulum membrane"/>
    <property type="evidence" value="ECO:0007669"/>
    <property type="project" value="UniProtKB-SubCell"/>
</dbReference>
<dbReference type="Pfam" id="PF02544">
    <property type="entry name" value="Steroid_dh"/>
    <property type="match status" value="1"/>
</dbReference>
<organism evidence="11 12">
    <name type="scientific">Multifurca ochricompacta</name>
    <dbReference type="NCBI Taxonomy" id="376703"/>
    <lineage>
        <taxon>Eukaryota</taxon>
        <taxon>Fungi</taxon>
        <taxon>Dikarya</taxon>
        <taxon>Basidiomycota</taxon>
        <taxon>Agaricomycotina</taxon>
        <taxon>Agaricomycetes</taxon>
        <taxon>Russulales</taxon>
        <taxon>Russulaceae</taxon>
        <taxon>Multifurca</taxon>
    </lineage>
</organism>
<keyword evidence="6" id="KW-1133">Transmembrane helix</keyword>
<keyword evidence="12" id="KW-1185">Reference proteome</keyword>
<sequence length="300" mass="33720">MAAVTLTVSSTSKSSRGFPVTVKVDKPTNVAKVSDVKAALAARVPRLYVERQKLTLKGETKALDDDATLAAAGLVDGGEVVVKDLGPQVSWRTVFLTEYAGPLVIHPILYHLPNLFYRGQVQHSQIQKCVFFFFFLNFDWYTVHRFSHGTMPLRNIFKNSVHYHVFSGLFLAYPIYGPTYSGHAASQPQFLRACAAVWLFAQLSNLSTHLTLRNLRPPGTKTRAIPHGYGFGLISCPNYFFESVAWAAVAYMTGSWAAWLFWAVSTAQMASWAAKKQRAYKKEFGKDYPRQRKAMFPFLF</sequence>
<keyword evidence="5" id="KW-0521">NADP</keyword>
<evidence type="ECO:0000256" key="9">
    <source>
        <dbReference type="ARBA" id="ARBA00023136"/>
    </source>
</evidence>
<evidence type="ECO:0000256" key="6">
    <source>
        <dbReference type="ARBA" id="ARBA00022989"/>
    </source>
</evidence>
<dbReference type="PROSITE" id="PS50244">
    <property type="entry name" value="S5A_REDUCTASE"/>
    <property type="match status" value="1"/>
</dbReference>
<dbReference type="InterPro" id="IPR029071">
    <property type="entry name" value="Ubiquitin-like_domsf"/>
</dbReference>
<evidence type="ECO:0000256" key="8">
    <source>
        <dbReference type="ARBA" id="ARBA00023098"/>
    </source>
</evidence>
<reference evidence="11" key="1">
    <citation type="journal article" date="2022" name="New Phytol.">
        <title>Evolutionary transition to the ectomycorrhizal habit in the genomes of a hyperdiverse lineage of mushroom-forming fungi.</title>
        <authorList>
            <person name="Looney B."/>
            <person name="Miyauchi S."/>
            <person name="Morin E."/>
            <person name="Drula E."/>
            <person name="Courty P.E."/>
            <person name="Kohler A."/>
            <person name="Kuo A."/>
            <person name="LaButti K."/>
            <person name="Pangilinan J."/>
            <person name="Lipzen A."/>
            <person name="Riley R."/>
            <person name="Andreopoulos W."/>
            <person name="He G."/>
            <person name="Johnson J."/>
            <person name="Nolan M."/>
            <person name="Tritt A."/>
            <person name="Barry K.W."/>
            <person name="Grigoriev I.V."/>
            <person name="Nagy L.G."/>
            <person name="Hibbett D."/>
            <person name="Henrissat B."/>
            <person name="Matheny P.B."/>
            <person name="Labbe J."/>
            <person name="Martin F.M."/>
        </authorList>
    </citation>
    <scope>NUCLEOTIDE SEQUENCE</scope>
    <source>
        <strain evidence="11">BPL690</strain>
    </source>
</reference>
<comment type="caution">
    <text evidence="11">The sequence shown here is derived from an EMBL/GenBank/DDBJ whole genome shotgun (WGS) entry which is preliminary data.</text>
</comment>
<dbReference type="InterPro" id="IPR001104">
    <property type="entry name" value="3-oxo-5_a-steroid_4-DH_C"/>
</dbReference>
<evidence type="ECO:0000256" key="7">
    <source>
        <dbReference type="ARBA" id="ARBA00023002"/>
    </source>
</evidence>
<evidence type="ECO:0000256" key="2">
    <source>
        <dbReference type="ARBA" id="ARBA00007742"/>
    </source>
</evidence>
<accession>A0AAD4LYW8</accession>
<dbReference type="Gene3D" id="3.10.20.90">
    <property type="entry name" value="Phosphatidylinositol 3-kinase Catalytic Subunit, Chain A, domain 1"/>
    <property type="match status" value="1"/>
</dbReference>
<evidence type="ECO:0000313" key="12">
    <source>
        <dbReference type="Proteomes" id="UP001203297"/>
    </source>
</evidence>
<dbReference type="PANTHER" id="PTHR10556:SF28">
    <property type="entry name" value="VERY-LONG-CHAIN ENOYL-COA REDUCTASE"/>
    <property type="match status" value="1"/>
</dbReference>
<dbReference type="GO" id="GO:0042761">
    <property type="term" value="P:very long-chain fatty acid biosynthetic process"/>
    <property type="evidence" value="ECO:0007669"/>
    <property type="project" value="TreeGrafter"/>
</dbReference>
<keyword evidence="3" id="KW-0444">Lipid biosynthesis</keyword>
<dbReference type="AlphaFoldDB" id="A0AAD4LYW8"/>
<evidence type="ECO:0000259" key="10">
    <source>
        <dbReference type="Pfam" id="PF02544"/>
    </source>
</evidence>
<dbReference type="Proteomes" id="UP001203297">
    <property type="component" value="Unassembled WGS sequence"/>
</dbReference>
<dbReference type="EMBL" id="WTXG01000053">
    <property type="protein sequence ID" value="KAI0295914.1"/>
    <property type="molecule type" value="Genomic_DNA"/>
</dbReference>
<evidence type="ECO:0000256" key="3">
    <source>
        <dbReference type="ARBA" id="ARBA00022516"/>
    </source>
</evidence>
<keyword evidence="7" id="KW-0560">Oxidoreductase</keyword>
<evidence type="ECO:0000256" key="1">
    <source>
        <dbReference type="ARBA" id="ARBA00004477"/>
    </source>
</evidence>
<protein>
    <submittedName>
        <fullName evidence="11">3-oxo-5-alpha-steroid 4-dehydrogenase-domain-containing protein</fullName>
    </submittedName>
</protein>
<evidence type="ECO:0000256" key="5">
    <source>
        <dbReference type="ARBA" id="ARBA00022857"/>
    </source>
</evidence>
<gene>
    <name evidence="11" type="ORF">B0F90DRAFT_1748389</name>
</gene>
<dbReference type="InterPro" id="IPR039357">
    <property type="entry name" value="SRD5A/TECR"/>
</dbReference>
<name>A0AAD4LYW8_9AGAM</name>
<dbReference type="GO" id="GO:0016627">
    <property type="term" value="F:oxidoreductase activity, acting on the CH-CH group of donors"/>
    <property type="evidence" value="ECO:0007669"/>
    <property type="project" value="InterPro"/>
</dbReference>
<dbReference type="PANTHER" id="PTHR10556">
    <property type="entry name" value="3-OXO-5-ALPHA-STEROID 4-DEHYDROGENASE"/>
    <property type="match status" value="1"/>
</dbReference>
<feature type="domain" description="3-oxo-5-alpha-steroid 4-dehydrogenase C-terminal" evidence="10">
    <location>
        <begin position="150"/>
        <end position="300"/>
    </location>
</feature>
<evidence type="ECO:0000313" key="11">
    <source>
        <dbReference type="EMBL" id="KAI0295914.1"/>
    </source>
</evidence>
<proteinExistence type="inferred from homology"/>